<dbReference type="EMBL" id="OU963869">
    <property type="protein sequence ID" value="CAH0776237.1"/>
    <property type="molecule type" value="Genomic_DNA"/>
</dbReference>
<protein>
    <recommendedName>
        <fullName evidence="2">Ras-associating domain-containing protein</fullName>
    </recommendedName>
</protein>
<evidence type="ECO:0000256" key="1">
    <source>
        <dbReference type="SAM" id="MobiDB-lite"/>
    </source>
</evidence>
<dbReference type="GO" id="GO:0045742">
    <property type="term" value="P:positive regulation of epidermal growth factor receptor signaling pathway"/>
    <property type="evidence" value="ECO:0007669"/>
    <property type="project" value="TreeGrafter"/>
</dbReference>
<dbReference type="AlphaFoldDB" id="A0A9P0CF54"/>
<feature type="region of interest" description="Disordered" evidence="1">
    <location>
        <begin position="21"/>
        <end position="46"/>
    </location>
</feature>
<dbReference type="Gene3D" id="3.10.20.90">
    <property type="entry name" value="Phosphatidylinositol 3-kinase Catalytic Subunit, Chain A, domain 1"/>
    <property type="match status" value="2"/>
</dbReference>
<dbReference type="SUPFAM" id="SSF54236">
    <property type="entry name" value="Ubiquitin-like"/>
    <property type="match status" value="2"/>
</dbReference>
<keyword evidence="4" id="KW-1185">Reference proteome</keyword>
<name>A0A9P0CF54_BEMTA</name>
<evidence type="ECO:0000313" key="3">
    <source>
        <dbReference type="EMBL" id="CAH0776237.1"/>
    </source>
</evidence>
<dbReference type="PANTHER" id="PTHR21298:SF2">
    <property type="entry name" value="GH01721P"/>
    <property type="match status" value="1"/>
</dbReference>
<dbReference type="GO" id="GO:0007165">
    <property type="term" value="P:signal transduction"/>
    <property type="evidence" value="ECO:0007669"/>
    <property type="project" value="InterPro"/>
</dbReference>
<sequence>MLKHVQLSPHRTRACDTLSLSSTSSYSSLSPEPLSSRASSCSSLSDSEPTTIIKVYARCLRPDIEYKTLSITYQTTCRDIIKMLLNKYRMRHRDPNLFFLTMEVTVRKVGLRTVLVLDDEARPAVLESCHPRGESRFALQTRRGGLVKVFDSAIMQGSQYKSLLISERTTVDELIQILLSCYGSKEQVEQFSLYEVCKNQEYQRKLHPDDRPLMVQMCWSPPHEFHFLIRRNLDFRPRSPKIVWAADLASLPCSSRQSISVQDGDNVLADFDNYFYI</sequence>
<evidence type="ECO:0000259" key="2">
    <source>
        <dbReference type="PROSITE" id="PS50200"/>
    </source>
</evidence>
<evidence type="ECO:0000313" key="4">
    <source>
        <dbReference type="Proteomes" id="UP001152759"/>
    </source>
</evidence>
<dbReference type="PROSITE" id="PS50200">
    <property type="entry name" value="RA"/>
    <property type="match status" value="2"/>
</dbReference>
<dbReference type="InterPro" id="IPR000159">
    <property type="entry name" value="RA_dom"/>
</dbReference>
<dbReference type="KEGG" id="btab:109030464"/>
<proteinExistence type="predicted"/>
<feature type="domain" description="Ras-associating" evidence="2">
    <location>
        <begin position="49"/>
        <end position="140"/>
    </location>
</feature>
<feature type="domain" description="Ras-associating" evidence="2">
    <location>
        <begin position="143"/>
        <end position="234"/>
    </location>
</feature>
<dbReference type="InterPro" id="IPR029071">
    <property type="entry name" value="Ubiquitin-like_domsf"/>
</dbReference>
<gene>
    <name evidence="3" type="ORF">BEMITA_LOCUS12353</name>
</gene>
<accession>A0A9P0CF54</accession>
<reference evidence="3" key="1">
    <citation type="submission" date="2021-12" db="EMBL/GenBank/DDBJ databases">
        <authorList>
            <person name="King R."/>
        </authorList>
    </citation>
    <scope>NUCLEOTIDE SEQUENCE</scope>
</reference>
<dbReference type="Pfam" id="PF00788">
    <property type="entry name" value="RA"/>
    <property type="match status" value="2"/>
</dbReference>
<dbReference type="SMART" id="SM00314">
    <property type="entry name" value="RA"/>
    <property type="match status" value="2"/>
</dbReference>
<dbReference type="Proteomes" id="UP001152759">
    <property type="component" value="Chromosome 8"/>
</dbReference>
<organism evidence="3 4">
    <name type="scientific">Bemisia tabaci</name>
    <name type="common">Sweetpotato whitefly</name>
    <name type="synonym">Aleurodes tabaci</name>
    <dbReference type="NCBI Taxonomy" id="7038"/>
    <lineage>
        <taxon>Eukaryota</taxon>
        <taxon>Metazoa</taxon>
        <taxon>Ecdysozoa</taxon>
        <taxon>Arthropoda</taxon>
        <taxon>Hexapoda</taxon>
        <taxon>Insecta</taxon>
        <taxon>Pterygota</taxon>
        <taxon>Neoptera</taxon>
        <taxon>Paraneoptera</taxon>
        <taxon>Hemiptera</taxon>
        <taxon>Sternorrhyncha</taxon>
        <taxon>Aleyrodoidea</taxon>
        <taxon>Aleyrodidae</taxon>
        <taxon>Aleyrodinae</taxon>
        <taxon>Bemisia</taxon>
    </lineage>
</organism>
<dbReference type="CDD" id="cd17043">
    <property type="entry name" value="RA"/>
    <property type="match status" value="1"/>
</dbReference>
<dbReference type="OrthoDB" id="3908708at2759"/>
<dbReference type="GO" id="GO:0045743">
    <property type="term" value="P:positive regulation of fibroblast growth factor receptor signaling pathway"/>
    <property type="evidence" value="ECO:0007669"/>
    <property type="project" value="TreeGrafter"/>
</dbReference>
<dbReference type="PANTHER" id="PTHR21298">
    <property type="entry name" value="GH01721P"/>
    <property type="match status" value="1"/>
</dbReference>